<gene>
    <name evidence="1" type="ORF">PUN28_020603</name>
</gene>
<proteinExistence type="predicted"/>
<sequence length="38" mass="4608">MHLGLFETLYLHQKPRYGQKTKKNTFEILQHSIVRHSK</sequence>
<accession>A0AAW2EA37</accession>
<dbReference type="Proteomes" id="UP001430953">
    <property type="component" value="Unassembled WGS sequence"/>
</dbReference>
<reference evidence="1 2" key="1">
    <citation type="submission" date="2023-03" db="EMBL/GenBank/DDBJ databases">
        <title>High recombination rates correlate with genetic variation in Cardiocondyla obscurior ants.</title>
        <authorList>
            <person name="Errbii M."/>
        </authorList>
    </citation>
    <scope>NUCLEOTIDE SEQUENCE [LARGE SCALE GENOMIC DNA]</scope>
    <source>
        <strain evidence="1">Alpha-2009</strain>
        <tissue evidence="1">Whole body</tissue>
    </source>
</reference>
<dbReference type="AlphaFoldDB" id="A0AAW2EA37"/>
<keyword evidence="2" id="KW-1185">Reference proteome</keyword>
<evidence type="ECO:0000313" key="1">
    <source>
        <dbReference type="EMBL" id="KAL0098647.1"/>
    </source>
</evidence>
<comment type="caution">
    <text evidence="1">The sequence shown here is derived from an EMBL/GenBank/DDBJ whole genome shotgun (WGS) entry which is preliminary data.</text>
</comment>
<dbReference type="EMBL" id="JADYXP020000044">
    <property type="protein sequence ID" value="KAL0098647.1"/>
    <property type="molecule type" value="Genomic_DNA"/>
</dbReference>
<evidence type="ECO:0000313" key="2">
    <source>
        <dbReference type="Proteomes" id="UP001430953"/>
    </source>
</evidence>
<protein>
    <submittedName>
        <fullName evidence="1">Uncharacterized protein</fullName>
    </submittedName>
</protein>
<name>A0AAW2EA37_9HYME</name>
<organism evidence="1 2">
    <name type="scientific">Cardiocondyla obscurior</name>
    <dbReference type="NCBI Taxonomy" id="286306"/>
    <lineage>
        <taxon>Eukaryota</taxon>
        <taxon>Metazoa</taxon>
        <taxon>Ecdysozoa</taxon>
        <taxon>Arthropoda</taxon>
        <taxon>Hexapoda</taxon>
        <taxon>Insecta</taxon>
        <taxon>Pterygota</taxon>
        <taxon>Neoptera</taxon>
        <taxon>Endopterygota</taxon>
        <taxon>Hymenoptera</taxon>
        <taxon>Apocrita</taxon>
        <taxon>Aculeata</taxon>
        <taxon>Formicoidea</taxon>
        <taxon>Formicidae</taxon>
        <taxon>Myrmicinae</taxon>
        <taxon>Cardiocondyla</taxon>
    </lineage>
</organism>